<reference evidence="1" key="1">
    <citation type="submission" date="2021-06" db="EMBL/GenBank/DDBJ databases">
        <authorList>
            <person name="Kallberg Y."/>
            <person name="Tangrot J."/>
            <person name="Rosling A."/>
        </authorList>
    </citation>
    <scope>NUCLEOTIDE SEQUENCE</scope>
    <source>
        <strain evidence="1">IA702</strain>
    </source>
</reference>
<organism evidence="1 2">
    <name type="scientific">Paraglomus occultum</name>
    <dbReference type="NCBI Taxonomy" id="144539"/>
    <lineage>
        <taxon>Eukaryota</taxon>
        <taxon>Fungi</taxon>
        <taxon>Fungi incertae sedis</taxon>
        <taxon>Mucoromycota</taxon>
        <taxon>Glomeromycotina</taxon>
        <taxon>Glomeromycetes</taxon>
        <taxon>Paraglomerales</taxon>
        <taxon>Paraglomeraceae</taxon>
        <taxon>Paraglomus</taxon>
    </lineage>
</organism>
<keyword evidence="2" id="KW-1185">Reference proteome</keyword>
<evidence type="ECO:0000313" key="1">
    <source>
        <dbReference type="EMBL" id="CAG8535731.1"/>
    </source>
</evidence>
<dbReference type="AlphaFoldDB" id="A0A9N9AMB5"/>
<evidence type="ECO:0000313" key="2">
    <source>
        <dbReference type="Proteomes" id="UP000789572"/>
    </source>
</evidence>
<protein>
    <submittedName>
        <fullName evidence="1">2200_t:CDS:1</fullName>
    </submittedName>
</protein>
<dbReference type="OrthoDB" id="2402052at2759"/>
<dbReference type="EMBL" id="CAJVPJ010000544">
    <property type="protein sequence ID" value="CAG8535731.1"/>
    <property type="molecule type" value="Genomic_DNA"/>
</dbReference>
<gene>
    <name evidence="1" type="ORF">POCULU_LOCUS4282</name>
</gene>
<accession>A0A9N9AMB5</accession>
<name>A0A9N9AMB5_9GLOM</name>
<proteinExistence type="predicted"/>
<comment type="caution">
    <text evidence="1">The sequence shown here is derived from an EMBL/GenBank/DDBJ whole genome shotgun (WGS) entry which is preliminary data.</text>
</comment>
<sequence length="133" mass="14989">MADITYVLRFSGIATIVDVSDGKTPRKCLSKKVDKSSENDVFRSDDPDELLEFKHDELEELEQQITISSLDENIGLANQTFGGTLSDWGIHYINENPGCTNTKEEAHRNLGVELDILFNELPKKSRPYTKVVT</sequence>
<dbReference type="Proteomes" id="UP000789572">
    <property type="component" value="Unassembled WGS sequence"/>
</dbReference>